<feature type="domain" description="Enoyl reductase (ER)" evidence="1">
    <location>
        <begin position="6"/>
        <end position="350"/>
    </location>
</feature>
<dbReference type="InterPro" id="IPR011032">
    <property type="entry name" value="GroES-like_sf"/>
</dbReference>
<evidence type="ECO:0000259" key="1">
    <source>
        <dbReference type="SMART" id="SM00829"/>
    </source>
</evidence>
<accession>A0A9W6WU71</accession>
<dbReference type="InterPro" id="IPR020843">
    <property type="entry name" value="ER"/>
</dbReference>
<dbReference type="InterPro" id="IPR036291">
    <property type="entry name" value="NAD(P)-bd_dom_sf"/>
</dbReference>
<dbReference type="SUPFAM" id="SSF50129">
    <property type="entry name" value="GroES-like"/>
    <property type="match status" value="1"/>
</dbReference>
<dbReference type="Pfam" id="PF00107">
    <property type="entry name" value="ADH_zinc_N"/>
    <property type="match status" value="1"/>
</dbReference>
<dbReference type="Proteomes" id="UP001165083">
    <property type="component" value="Unassembled WGS sequence"/>
</dbReference>
<dbReference type="Pfam" id="PF08240">
    <property type="entry name" value="ADH_N"/>
    <property type="match status" value="1"/>
</dbReference>
<dbReference type="Gene3D" id="3.40.50.720">
    <property type="entry name" value="NAD(P)-binding Rossmann-like Domain"/>
    <property type="match status" value="2"/>
</dbReference>
<dbReference type="EMBL" id="BSXW01000664">
    <property type="protein sequence ID" value="GMF27512.1"/>
    <property type="molecule type" value="Genomic_DNA"/>
</dbReference>
<sequence length="356" mass="37882">MALNLGPDVVGVVVFSNDREIQEDTIVANGTYPYPVKDHVVPCSDGAAVVVELGSNVESLQVADRVVVNFDMNNLSGLQPGSTRESLGGNLDGVLRQYITLPAEVLSKVPEECNLTLVQMASLVASGVTAWNALFGLLPLKAGQTVLFQGEQFNLDGYLAQFTISSTNFTDTLRGLSGTGGVSTIGLQLAKAAGATTIVTSSSNEKLKFVQDKFGADHVINFKTYPNWAAVANEITHGRGVDVILENGGSGTIRQSIEAIKLGGLIAVIGFLSPAKQEDMPDVPGLLIGKACILRGIAVGTQRQLRELVDFVNVHNIQPSVQKTFGFSRDQVVDAFDYLQTGRHIGKMGIEVTHAE</sequence>
<dbReference type="PANTHER" id="PTHR45033:SF2">
    <property type="entry name" value="ZINC-TYPE ALCOHOL DEHYDROGENASE-LIKE PROTEIN C1773.06C"/>
    <property type="match status" value="1"/>
</dbReference>
<dbReference type="SMART" id="SM00829">
    <property type="entry name" value="PKS_ER"/>
    <property type="match status" value="1"/>
</dbReference>
<reference evidence="2" key="1">
    <citation type="submission" date="2023-04" db="EMBL/GenBank/DDBJ databases">
        <title>Phytophthora lilii NBRC 32176.</title>
        <authorList>
            <person name="Ichikawa N."/>
            <person name="Sato H."/>
            <person name="Tonouchi N."/>
        </authorList>
    </citation>
    <scope>NUCLEOTIDE SEQUENCE</scope>
    <source>
        <strain evidence="2">NBRC 32176</strain>
    </source>
</reference>
<comment type="caution">
    <text evidence="2">The sequence shown here is derived from an EMBL/GenBank/DDBJ whole genome shotgun (WGS) entry which is preliminary data.</text>
</comment>
<dbReference type="InterPro" id="IPR013154">
    <property type="entry name" value="ADH-like_N"/>
</dbReference>
<dbReference type="InterPro" id="IPR052711">
    <property type="entry name" value="Zinc_ADH-like"/>
</dbReference>
<dbReference type="Gene3D" id="3.90.180.10">
    <property type="entry name" value="Medium-chain alcohol dehydrogenases, catalytic domain"/>
    <property type="match status" value="2"/>
</dbReference>
<protein>
    <submittedName>
        <fullName evidence="2">Unnamed protein product</fullName>
    </submittedName>
</protein>
<dbReference type="AlphaFoldDB" id="A0A9W6WU71"/>
<proteinExistence type="predicted"/>
<dbReference type="InterPro" id="IPR013149">
    <property type="entry name" value="ADH-like_C"/>
</dbReference>
<dbReference type="GO" id="GO:0016491">
    <property type="term" value="F:oxidoreductase activity"/>
    <property type="evidence" value="ECO:0007669"/>
    <property type="project" value="InterPro"/>
</dbReference>
<keyword evidence="3" id="KW-1185">Reference proteome</keyword>
<name>A0A9W6WU71_9STRA</name>
<evidence type="ECO:0000313" key="3">
    <source>
        <dbReference type="Proteomes" id="UP001165083"/>
    </source>
</evidence>
<evidence type="ECO:0000313" key="2">
    <source>
        <dbReference type="EMBL" id="GMF27512.1"/>
    </source>
</evidence>
<organism evidence="2 3">
    <name type="scientific">Phytophthora lilii</name>
    <dbReference type="NCBI Taxonomy" id="2077276"/>
    <lineage>
        <taxon>Eukaryota</taxon>
        <taxon>Sar</taxon>
        <taxon>Stramenopiles</taxon>
        <taxon>Oomycota</taxon>
        <taxon>Peronosporomycetes</taxon>
        <taxon>Peronosporales</taxon>
        <taxon>Peronosporaceae</taxon>
        <taxon>Phytophthora</taxon>
    </lineage>
</organism>
<dbReference type="PANTHER" id="PTHR45033">
    <property type="match status" value="1"/>
</dbReference>
<dbReference type="CDD" id="cd08276">
    <property type="entry name" value="MDR7"/>
    <property type="match status" value="1"/>
</dbReference>
<gene>
    <name evidence="2" type="ORF">Plil01_001151100</name>
</gene>
<dbReference type="OrthoDB" id="3509362at2759"/>
<dbReference type="SUPFAM" id="SSF51735">
    <property type="entry name" value="NAD(P)-binding Rossmann-fold domains"/>
    <property type="match status" value="1"/>
</dbReference>